<dbReference type="Pfam" id="PF07715">
    <property type="entry name" value="Plug"/>
    <property type="match status" value="1"/>
</dbReference>
<evidence type="ECO:0000256" key="6">
    <source>
        <dbReference type="ARBA" id="ARBA00023136"/>
    </source>
</evidence>
<feature type="chain" id="PRO_5047370838" evidence="10">
    <location>
        <begin position="27"/>
        <end position="1148"/>
    </location>
</feature>
<keyword evidence="2 8" id="KW-0813">Transport</keyword>
<sequence length="1148" mass="127187">MSISLQNFLRSFLLVFACAVVHSATAQMPTDKYPAQFKQAPLSEVFRYIRSKTGFSFFYSNQQLNDQQKVTLQFSSATTDQVLKVVLGDQYSWTGKDKTITITKNQSGLSSASAKDTLPAPANGVLIHGQIIGEDAAPLAGASINIKGTSSTGTISDDKGNFQIMDATGGKAILEISYVGYQKTELQLPQKMPLKITLKNGETSMGDVVVIGYGSVNRKDLTGSVAQVNMEDVSKAPVASFTEALAGRIAGVQVSSNDGQPGVTQEIVIRGANSLTQSNAPLYVIDGFPVEDLQAAAVNNEDIESINILKDASATAIYGARAANGVVVITTKKGKAGKMTINFSTSQGFQSIRKKMDMMTPYDFVQYNLELKPQVTQDRYLQAYGKTLDDYRGQAGVDWQDAILSNTPITSMYNLSLRGGNAQTKYNISGSVFDQDGILRNSGFKRYQGRIGIDQTVSTKLKAGVSINYSRTATNGQPVSSPESETNQSTALLYRVWGYRPVAASAINLLEEESDPENLTNNEIRLNPVITNDNEFRRGKITDIIANAYLEYKIARDLTFRATGALNNRTQRNDAFYNSKTTQGSPLNPLNTRGQWGSVTYAERNIWINENTLNYNKSLPNNHKLNLLAGFSMQNTSVSTNGYAATLVPNEELGIDGLDEGTPYSIRSSSSRSTLVSVFGRANYSIDSRFLFTATLRGDGSSKFAPGYRWGYFPSGAFAWNLAEEKFLKNNRIISAAKIRTSYGVTGNNRVADFAYLPSLMMPIRYSYSFNNGTPTNGVIPNDLGNAELKWESTAQIDAGFDLGFLDDKINLTVDVYRKNTSDLLFFADVPFTSGYEKAYRNIGKIRNEGIEFSLNTVNIDKKNFRWESNFNISFNRNKILALSGDQQNLFNFVSVFTQYNNSPLYLSQVGQPAGMFYGYIFDGVYQYEDFNNNNNTYTLRQDVPTNGNERSTIQPGDIKYRDLNGDGVVDAYDQAIIGNGMPKHIGGFTNNFRYKNFQLNIFFQWSYGNNIYNANRLFFEGNTLLITDLNQYKSYVDRWSPENQTNANFRAGGQGPAGRHSSRVLEDGSYLRLKTFSFGYDVPAKYLRRVFMKSLNINLSAQNLLTWTNYSGMDPEVSVRNSVLTPGFDYSAYPHARTIVFGVRAGF</sequence>
<comment type="subcellular location">
    <subcellularLocation>
        <location evidence="1 8">Cell outer membrane</location>
        <topology evidence="1 8">Multi-pass membrane protein</topology>
    </subcellularLocation>
</comment>
<evidence type="ECO:0000313" key="14">
    <source>
        <dbReference type="Proteomes" id="UP001165367"/>
    </source>
</evidence>
<keyword evidence="5 9" id="KW-0798">TonB box</keyword>
<dbReference type="SUPFAM" id="SSF49464">
    <property type="entry name" value="Carboxypeptidase regulatory domain-like"/>
    <property type="match status" value="1"/>
</dbReference>
<organism evidence="13 14">
    <name type="scientific">Terrimonas ginsenosidimutans</name>
    <dbReference type="NCBI Taxonomy" id="2908004"/>
    <lineage>
        <taxon>Bacteria</taxon>
        <taxon>Pseudomonadati</taxon>
        <taxon>Bacteroidota</taxon>
        <taxon>Chitinophagia</taxon>
        <taxon>Chitinophagales</taxon>
        <taxon>Chitinophagaceae</taxon>
        <taxon>Terrimonas</taxon>
    </lineage>
</organism>
<evidence type="ECO:0000256" key="8">
    <source>
        <dbReference type="PROSITE-ProRule" id="PRU01360"/>
    </source>
</evidence>
<dbReference type="Gene3D" id="2.170.130.10">
    <property type="entry name" value="TonB-dependent receptor, plug domain"/>
    <property type="match status" value="1"/>
</dbReference>
<reference evidence="13" key="1">
    <citation type="submission" date="2022-01" db="EMBL/GenBank/DDBJ databases">
        <authorList>
            <person name="Jo J.-H."/>
            <person name="Im W.-T."/>
        </authorList>
    </citation>
    <scope>NUCLEOTIDE SEQUENCE</scope>
    <source>
        <strain evidence="13">NA20</strain>
    </source>
</reference>
<evidence type="ECO:0000256" key="2">
    <source>
        <dbReference type="ARBA" id="ARBA00022448"/>
    </source>
</evidence>
<dbReference type="Gene3D" id="2.60.40.1120">
    <property type="entry name" value="Carboxypeptidase-like, regulatory domain"/>
    <property type="match status" value="1"/>
</dbReference>
<accession>A0ABS9KW95</accession>
<keyword evidence="10" id="KW-0732">Signal</keyword>
<evidence type="ECO:0000256" key="5">
    <source>
        <dbReference type="ARBA" id="ARBA00023077"/>
    </source>
</evidence>
<evidence type="ECO:0000259" key="12">
    <source>
        <dbReference type="Pfam" id="PF07715"/>
    </source>
</evidence>
<dbReference type="InterPro" id="IPR023997">
    <property type="entry name" value="TonB-dep_OMP_SusC/RagA_CS"/>
</dbReference>
<dbReference type="InterPro" id="IPR036942">
    <property type="entry name" value="Beta-barrel_TonB_sf"/>
</dbReference>
<dbReference type="Pfam" id="PF13715">
    <property type="entry name" value="CarbopepD_reg_2"/>
    <property type="match status" value="1"/>
</dbReference>
<dbReference type="Pfam" id="PF00593">
    <property type="entry name" value="TonB_dep_Rec_b-barrel"/>
    <property type="match status" value="1"/>
</dbReference>
<protein>
    <submittedName>
        <fullName evidence="13">TonB-dependent receptor</fullName>
    </submittedName>
</protein>
<keyword evidence="6 8" id="KW-0472">Membrane</keyword>
<dbReference type="Proteomes" id="UP001165367">
    <property type="component" value="Unassembled WGS sequence"/>
</dbReference>
<evidence type="ECO:0000256" key="1">
    <source>
        <dbReference type="ARBA" id="ARBA00004571"/>
    </source>
</evidence>
<dbReference type="InterPro" id="IPR008969">
    <property type="entry name" value="CarboxyPept-like_regulatory"/>
</dbReference>
<dbReference type="InterPro" id="IPR037066">
    <property type="entry name" value="Plug_dom_sf"/>
</dbReference>
<feature type="domain" description="TonB-dependent receptor plug" evidence="12">
    <location>
        <begin position="219"/>
        <end position="326"/>
    </location>
</feature>
<evidence type="ECO:0000256" key="7">
    <source>
        <dbReference type="ARBA" id="ARBA00023237"/>
    </source>
</evidence>
<keyword evidence="3 8" id="KW-1134">Transmembrane beta strand</keyword>
<dbReference type="PROSITE" id="PS52016">
    <property type="entry name" value="TONB_DEPENDENT_REC_3"/>
    <property type="match status" value="1"/>
</dbReference>
<gene>
    <name evidence="13" type="ORF">LZZ85_19685</name>
</gene>
<dbReference type="InterPro" id="IPR012910">
    <property type="entry name" value="Plug_dom"/>
</dbReference>
<dbReference type="InterPro" id="IPR000531">
    <property type="entry name" value="Beta-barrel_TonB"/>
</dbReference>
<comment type="similarity">
    <text evidence="8 9">Belongs to the TonB-dependent receptor family.</text>
</comment>
<keyword evidence="14" id="KW-1185">Reference proteome</keyword>
<keyword evidence="13" id="KW-0675">Receptor</keyword>
<dbReference type="InterPro" id="IPR039426">
    <property type="entry name" value="TonB-dep_rcpt-like"/>
</dbReference>
<dbReference type="NCBIfam" id="TIGR04057">
    <property type="entry name" value="SusC_RagA_signa"/>
    <property type="match status" value="1"/>
</dbReference>
<evidence type="ECO:0000256" key="4">
    <source>
        <dbReference type="ARBA" id="ARBA00022692"/>
    </source>
</evidence>
<feature type="domain" description="TonB-dependent receptor-like beta-barrel" evidence="11">
    <location>
        <begin position="531"/>
        <end position="938"/>
    </location>
</feature>
<evidence type="ECO:0000259" key="11">
    <source>
        <dbReference type="Pfam" id="PF00593"/>
    </source>
</evidence>
<keyword evidence="7 8" id="KW-0998">Cell outer membrane</keyword>
<dbReference type="NCBIfam" id="TIGR04056">
    <property type="entry name" value="OMP_RagA_SusC"/>
    <property type="match status" value="1"/>
</dbReference>
<comment type="caution">
    <text evidence="13">The sequence shown here is derived from an EMBL/GenBank/DDBJ whole genome shotgun (WGS) entry which is preliminary data.</text>
</comment>
<evidence type="ECO:0000313" key="13">
    <source>
        <dbReference type="EMBL" id="MCG2616532.1"/>
    </source>
</evidence>
<feature type="signal peptide" evidence="10">
    <location>
        <begin position="1"/>
        <end position="26"/>
    </location>
</feature>
<keyword evidence="4 8" id="KW-0812">Transmembrane</keyword>
<name>A0ABS9KW95_9BACT</name>
<dbReference type="InterPro" id="IPR023996">
    <property type="entry name" value="TonB-dep_OMP_SusC/RagA"/>
</dbReference>
<dbReference type="EMBL" id="JAKLTR010000014">
    <property type="protein sequence ID" value="MCG2616532.1"/>
    <property type="molecule type" value="Genomic_DNA"/>
</dbReference>
<dbReference type="Gene3D" id="2.40.170.20">
    <property type="entry name" value="TonB-dependent receptor, beta-barrel domain"/>
    <property type="match status" value="1"/>
</dbReference>
<dbReference type="SUPFAM" id="SSF56935">
    <property type="entry name" value="Porins"/>
    <property type="match status" value="1"/>
</dbReference>
<proteinExistence type="inferred from homology"/>
<evidence type="ECO:0000256" key="10">
    <source>
        <dbReference type="SAM" id="SignalP"/>
    </source>
</evidence>
<dbReference type="RefSeq" id="WP_237875070.1">
    <property type="nucleotide sequence ID" value="NZ_JAKLTR010000014.1"/>
</dbReference>
<evidence type="ECO:0000256" key="3">
    <source>
        <dbReference type="ARBA" id="ARBA00022452"/>
    </source>
</evidence>
<evidence type="ECO:0000256" key="9">
    <source>
        <dbReference type="RuleBase" id="RU003357"/>
    </source>
</evidence>